<evidence type="ECO:0000259" key="5">
    <source>
        <dbReference type="PROSITE" id="PS50931"/>
    </source>
</evidence>
<dbReference type="Gene3D" id="3.40.190.10">
    <property type="entry name" value="Periplasmic binding protein-like II"/>
    <property type="match status" value="2"/>
</dbReference>
<comment type="caution">
    <text evidence="6">The sequence shown here is derived from an EMBL/GenBank/DDBJ whole genome shotgun (WGS) entry which is preliminary data.</text>
</comment>
<dbReference type="PANTHER" id="PTHR30419:SF8">
    <property type="entry name" value="NITROGEN ASSIMILATION TRANSCRIPTIONAL ACTIVATOR-RELATED"/>
    <property type="match status" value="1"/>
</dbReference>
<organism evidence="6 7">
    <name type="scientific">Mangrovicoccus algicola</name>
    <dbReference type="NCBI Taxonomy" id="2771008"/>
    <lineage>
        <taxon>Bacteria</taxon>
        <taxon>Pseudomonadati</taxon>
        <taxon>Pseudomonadota</taxon>
        <taxon>Alphaproteobacteria</taxon>
        <taxon>Rhodobacterales</taxon>
        <taxon>Paracoccaceae</taxon>
        <taxon>Mangrovicoccus</taxon>
    </lineage>
</organism>
<feature type="domain" description="HTH lysR-type" evidence="5">
    <location>
        <begin position="19"/>
        <end position="76"/>
    </location>
</feature>
<dbReference type="PRINTS" id="PR00039">
    <property type="entry name" value="HTHLYSR"/>
</dbReference>
<dbReference type="InterPro" id="IPR000847">
    <property type="entry name" value="LysR_HTH_N"/>
</dbReference>
<evidence type="ECO:0000313" key="7">
    <source>
        <dbReference type="Proteomes" id="UP000609121"/>
    </source>
</evidence>
<keyword evidence="2" id="KW-0805">Transcription regulation</keyword>
<sequence>MMSDGDRAGGRDDLVRRGLRFSQLRLLAALKETGQISAAAAQLAITQPAASRLLAELERLAGARLYERHARGITLTEAGERLAGRARQVLGQLDDARAELQDLGAGAAGEVRIGAVTGPALELVLPAIRELRVTYPGIRISVLVDTSDRLAEALAARSLDFYLGRLHEAIDARRVEMRPIGPEPVALIVRRGHPLSRQPAPRLEDCLDYDWVMQPPGGLQRRTVETWLLQRGLPLPGRILGTASLLLTLALIAETNAIAPVARAVALFHGGTGGTGGNYEILPVAEDLAVAPYSLIRLRDQPLSAAAERVIGLIGRKIDALPPVVAE</sequence>
<evidence type="ECO:0000256" key="1">
    <source>
        <dbReference type="ARBA" id="ARBA00009437"/>
    </source>
</evidence>
<dbReference type="Proteomes" id="UP000609121">
    <property type="component" value="Unassembled WGS sequence"/>
</dbReference>
<dbReference type="InterPro" id="IPR005119">
    <property type="entry name" value="LysR_subst-bd"/>
</dbReference>
<dbReference type="Pfam" id="PF00126">
    <property type="entry name" value="HTH_1"/>
    <property type="match status" value="1"/>
</dbReference>
<dbReference type="EMBL" id="JACVXA010000027">
    <property type="protein sequence ID" value="MBE3638591.1"/>
    <property type="molecule type" value="Genomic_DNA"/>
</dbReference>
<dbReference type="PROSITE" id="PS50931">
    <property type="entry name" value="HTH_LYSR"/>
    <property type="match status" value="1"/>
</dbReference>
<evidence type="ECO:0000256" key="3">
    <source>
        <dbReference type="ARBA" id="ARBA00023125"/>
    </source>
</evidence>
<proteinExistence type="inferred from homology"/>
<keyword evidence="4" id="KW-0804">Transcription</keyword>
<dbReference type="InterPro" id="IPR050950">
    <property type="entry name" value="HTH-type_LysR_regulators"/>
</dbReference>
<accession>A0A8J6Z9N4</accession>
<reference evidence="6" key="1">
    <citation type="submission" date="2020-09" db="EMBL/GenBank/DDBJ databases">
        <title>A novel bacterium of genus Mangrovicoccus, isolated from South China Sea.</title>
        <authorList>
            <person name="Huang H."/>
            <person name="Mo K."/>
            <person name="Hu Y."/>
        </authorList>
    </citation>
    <scope>NUCLEOTIDE SEQUENCE</scope>
    <source>
        <strain evidence="6">HB182678</strain>
    </source>
</reference>
<keyword evidence="7" id="KW-1185">Reference proteome</keyword>
<evidence type="ECO:0000313" key="6">
    <source>
        <dbReference type="EMBL" id="MBE3638591.1"/>
    </source>
</evidence>
<comment type="similarity">
    <text evidence="1">Belongs to the LysR transcriptional regulatory family.</text>
</comment>
<name>A0A8J6Z9N4_9RHOB</name>
<dbReference type="Gene3D" id="1.10.10.10">
    <property type="entry name" value="Winged helix-like DNA-binding domain superfamily/Winged helix DNA-binding domain"/>
    <property type="match status" value="1"/>
</dbReference>
<dbReference type="GO" id="GO:0003677">
    <property type="term" value="F:DNA binding"/>
    <property type="evidence" value="ECO:0007669"/>
    <property type="project" value="UniProtKB-KW"/>
</dbReference>
<dbReference type="InterPro" id="IPR036390">
    <property type="entry name" value="WH_DNA-bd_sf"/>
</dbReference>
<evidence type="ECO:0000256" key="4">
    <source>
        <dbReference type="ARBA" id="ARBA00023163"/>
    </source>
</evidence>
<protein>
    <submittedName>
        <fullName evidence="6">LysR family transcriptional regulator</fullName>
    </submittedName>
</protein>
<gene>
    <name evidence="6" type="ORF">ICN82_10290</name>
</gene>
<evidence type="ECO:0000256" key="2">
    <source>
        <dbReference type="ARBA" id="ARBA00023015"/>
    </source>
</evidence>
<dbReference type="SUPFAM" id="SSF53850">
    <property type="entry name" value="Periplasmic binding protein-like II"/>
    <property type="match status" value="1"/>
</dbReference>
<dbReference type="AlphaFoldDB" id="A0A8J6Z9N4"/>
<dbReference type="PANTHER" id="PTHR30419">
    <property type="entry name" value="HTH-TYPE TRANSCRIPTIONAL REGULATOR YBHD"/>
    <property type="match status" value="1"/>
</dbReference>
<dbReference type="GO" id="GO:0005829">
    <property type="term" value="C:cytosol"/>
    <property type="evidence" value="ECO:0007669"/>
    <property type="project" value="TreeGrafter"/>
</dbReference>
<dbReference type="GO" id="GO:0003700">
    <property type="term" value="F:DNA-binding transcription factor activity"/>
    <property type="evidence" value="ECO:0007669"/>
    <property type="project" value="InterPro"/>
</dbReference>
<keyword evidence="3" id="KW-0238">DNA-binding</keyword>
<dbReference type="Pfam" id="PF03466">
    <property type="entry name" value="LysR_substrate"/>
    <property type="match status" value="1"/>
</dbReference>
<dbReference type="InterPro" id="IPR036388">
    <property type="entry name" value="WH-like_DNA-bd_sf"/>
</dbReference>
<dbReference type="SUPFAM" id="SSF46785">
    <property type="entry name" value="Winged helix' DNA-binding domain"/>
    <property type="match status" value="1"/>
</dbReference>